<dbReference type="EMBL" id="JAQQXT010000004">
    <property type="protein sequence ID" value="MDC8771425.1"/>
    <property type="molecule type" value="Genomic_DNA"/>
</dbReference>
<keyword evidence="5" id="KW-0067">ATP-binding</keyword>
<dbReference type="Proteomes" id="UP001221189">
    <property type="component" value="Unassembled WGS sequence"/>
</dbReference>
<evidence type="ECO:0000256" key="1">
    <source>
        <dbReference type="ARBA" id="ARBA00010688"/>
    </source>
</evidence>
<protein>
    <submittedName>
        <fullName evidence="7">Carbohydrate kinase</fullName>
    </submittedName>
</protein>
<feature type="domain" description="Carbohydrate kinase PfkB" evidence="6">
    <location>
        <begin position="2"/>
        <end position="290"/>
    </location>
</feature>
<dbReference type="PROSITE" id="PS00584">
    <property type="entry name" value="PFKB_KINASES_2"/>
    <property type="match status" value="1"/>
</dbReference>
<evidence type="ECO:0000256" key="4">
    <source>
        <dbReference type="ARBA" id="ARBA00022777"/>
    </source>
</evidence>
<evidence type="ECO:0000259" key="6">
    <source>
        <dbReference type="Pfam" id="PF00294"/>
    </source>
</evidence>
<evidence type="ECO:0000256" key="5">
    <source>
        <dbReference type="ARBA" id="ARBA00022840"/>
    </source>
</evidence>
<organism evidence="7 8">
    <name type="scientific">Roseateles albus</name>
    <dbReference type="NCBI Taxonomy" id="2987525"/>
    <lineage>
        <taxon>Bacteria</taxon>
        <taxon>Pseudomonadati</taxon>
        <taxon>Pseudomonadota</taxon>
        <taxon>Betaproteobacteria</taxon>
        <taxon>Burkholderiales</taxon>
        <taxon>Sphaerotilaceae</taxon>
        <taxon>Roseateles</taxon>
    </lineage>
</organism>
<evidence type="ECO:0000256" key="3">
    <source>
        <dbReference type="ARBA" id="ARBA00022741"/>
    </source>
</evidence>
<name>A0ABT5KBW4_9BURK</name>
<evidence type="ECO:0000313" key="7">
    <source>
        <dbReference type="EMBL" id="MDC8771425.1"/>
    </source>
</evidence>
<gene>
    <name evidence="7" type="ORF">PRZ03_07555</name>
</gene>
<evidence type="ECO:0000256" key="2">
    <source>
        <dbReference type="ARBA" id="ARBA00022679"/>
    </source>
</evidence>
<dbReference type="RefSeq" id="WP_273599724.1">
    <property type="nucleotide sequence ID" value="NZ_JAQQXT010000004.1"/>
</dbReference>
<sequence length="315" mass="33591">MMPSVVSFGEALTDMIRSGPEQWTSVCGGAPWNLARALAGLGVPTAFGGAISADVFGQALWQAAQAAGLDMRFTQQLAHKSPLLAVVHETAPPQYFFVGDDSADLYFQPDALPRGWRDDLLWAHFGGISLTREPLAARLLDLAESLKSAGKRISYDPNFRAMAMDARYDATLQRMCRIADVIKVSDEDLCGLFRSPDHRLGLAQITDWNPHALVLLTRGADGASLFHAEREVQARPPAIDVVDTIGAGDAAMAGLLFSLLREPIGAPPQQHLRWAVAAGAAACQVAGAAPLSLQQLALLAGQVVVSEVSNSCVRV</sequence>
<evidence type="ECO:0000313" key="8">
    <source>
        <dbReference type="Proteomes" id="UP001221189"/>
    </source>
</evidence>
<dbReference type="SUPFAM" id="SSF53613">
    <property type="entry name" value="Ribokinase-like"/>
    <property type="match status" value="1"/>
</dbReference>
<dbReference type="Gene3D" id="3.40.1190.20">
    <property type="match status" value="1"/>
</dbReference>
<dbReference type="InterPro" id="IPR002173">
    <property type="entry name" value="Carboh/pur_kinase_PfkB_CS"/>
</dbReference>
<dbReference type="GO" id="GO:0016301">
    <property type="term" value="F:kinase activity"/>
    <property type="evidence" value="ECO:0007669"/>
    <property type="project" value="UniProtKB-KW"/>
</dbReference>
<proteinExistence type="inferred from homology"/>
<keyword evidence="3" id="KW-0547">Nucleotide-binding</keyword>
<keyword evidence="8" id="KW-1185">Reference proteome</keyword>
<reference evidence="7 8" key="1">
    <citation type="submission" date="2022-10" db="EMBL/GenBank/DDBJ databases">
        <title>Paucibacter sp. hw1 Genome sequencing.</title>
        <authorList>
            <person name="Park S."/>
        </authorList>
    </citation>
    <scope>NUCLEOTIDE SEQUENCE [LARGE SCALE GENOMIC DNA]</scope>
    <source>
        <strain evidence="8">hw1</strain>
    </source>
</reference>
<comment type="similarity">
    <text evidence="1">Belongs to the carbohydrate kinase PfkB family.</text>
</comment>
<comment type="caution">
    <text evidence="7">The sequence shown here is derived from an EMBL/GenBank/DDBJ whole genome shotgun (WGS) entry which is preliminary data.</text>
</comment>
<keyword evidence="4 7" id="KW-0418">Kinase</keyword>
<dbReference type="Pfam" id="PF00294">
    <property type="entry name" value="PfkB"/>
    <property type="match status" value="1"/>
</dbReference>
<dbReference type="PANTHER" id="PTHR43085">
    <property type="entry name" value="HEXOKINASE FAMILY MEMBER"/>
    <property type="match status" value="1"/>
</dbReference>
<dbReference type="InterPro" id="IPR011611">
    <property type="entry name" value="PfkB_dom"/>
</dbReference>
<dbReference type="CDD" id="cd01167">
    <property type="entry name" value="bac_FRK"/>
    <property type="match status" value="1"/>
</dbReference>
<dbReference type="InterPro" id="IPR029056">
    <property type="entry name" value="Ribokinase-like"/>
</dbReference>
<dbReference type="PANTHER" id="PTHR43085:SF1">
    <property type="entry name" value="PSEUDOURIDINE KINASE-RELATED"/>
    <property type="match status" value="1"/>
</dbReference>
<keyword evidence="2" id="KW-0808">Transferase</keyword>
<accession>A0ABT5KBW4</accession>
<dbReference type="InterPro" id="IPR050306">
    <property type="entry name" value="PfkB_Carbo_kinase"/>
</dbReference>